<comment type="caution">
    <text evidence="1">The sequence shown here is derived from an EMBL/GenBank/DDBJ whole genome shotgun (WGS) entry which is preliminary data.</text>
</comment>
<evidence type="ECO:0000313" key="2">
    <source>
        <dbReference type="Proteomes" id="UP000036923"/>
    </source>
</evidence>
<sequence>MDKKIEKSGVNQIINQNIKKKYYRKNVDFFKLVEKIKLWPSRTGTLHGIKSIVITGKKAEIITHCNECFVVNNSRNSRASRWIRNKWYSSGCSKCKIPSWKIEKYSTTVMNQKWGSGL</sequence>
<name>A0A0L6JQ58_9FIRM</name>
<dbReference type="GO" id="GO:0004812">
    <property type="term" value="F:aminoacyl-tRNA ligase activity"/>
    <property type="evidence" value="ECO:0007669"/>
    <property type="project" value="InterPro"/>
</dbReference>
<dbReference type="EMBL" id="LGTC01000001">
    <property type="protein sequence ID" value="KNY27976.1"/>
    <property type="molecule type" value="Genomic_DNA"/>
</dbReference>
<dbReference type="RefSeq" id="WP_081926817.1">
    <property type="nucleotide sequence ID" value="NZ_JQKC01000008.1"/>
</dbReference>
<dbReference type="NCBIfam" id="TIGR03912">
    <property type="entry name" value="PylS_Nterm"/>
    <property type="match status" value="1"/>
</dbReference>
<evidence type="ECO:0000313" key="1">
    <source>
        <dbReference type="EMBL" id="KNY27976.1"/>
    </source>
</evidence>
<organism evidence="1 2">
    <name type="scientific">Pseudobacteroides cellulosolvens ATCC 35603 = DSM 2933</name>
    <dbReference type="NCBI Taxonomy" id="398512"/>
    <lineage>
        <taxon>Bacteria</taxon>
        <taxon>Bacillati</taxon>
        <taxon>Bacillota</taxon>
        <taxon>Clostridia</taxon>
        <taxon>Eubacteriales</taxon>
        <taxon>Oscillospiraceae</taxon>
        <taxon>Pseudobacteroides</taxon>
    </lineage>
</organism>
<keyword evidence="1" id="KW-0436">Ligase</keyword>
<proteinExistence type="predicted"/>
<dbReference type="AlphaFoldDB" id="A0A0L6JQ58"/>
<dbReference type="PATRIC" id="fig|398512.5.peg.3406"/>
<dbReference type="Proteomes" id="UP000036923">
    <property type="component" value="Unassembled WGS sequence"/>
</dbReference>
<dbReference type="OrthoDB" id="5419998at2"/>
<dbReference type="STRING" id="398512.Bccel_3247"/>
<reference evidence="2" key="1">
    <citation type="submission" date="2015-07" db="EMBL/GenBank/DDBJ databases">
        <title>Near-Complete Genome Sequence of the Cellulolytic Bacterium Bacteroides (Pseudobacteroides) cellulosolvens ATCC 35603.</title>
        <authorList>
            <person name="Dassa B."/>
            <person name="Utturkar S.M."/>
            <person name="Klingeman D.M."/>
            <person name="Hurt R.A."/>
            <person name="Keller M."/>
            <person name="Xu J."/>
            <person name="Reddy Y.H.K."/>
            <person name="Borovok I."/>
            <person name="Grinberg I.R."/>
            <person name="Lamed R."/>
            <person name="Zhivin O."/>
            <person name="Bayer E.A."/>
            <person name="Brown S.D."/>
        </authorList>
    </citation>
    <scope>NUCLEOTIDE SEQUENCE [LARGE SCALE GENOMIC DNA]</scope>
    <source>
        <strain evidence="2">DSM 2933</strain>
    </source>
</reference>
<dbReference type="InterPro" id="IPR023878">
    <property type="entry name" value="Pyrrolysyl-tRNA_ligase_N"/>
</dbReference>
<keyword evidence="2" id="KW-1185">Reference proteome</keyword>
<accession>A0A0L6JQ58</accession>
<gene>
    <name evidence="1" type="ORF">Bccel_3247</name>
</gene>
<protein>
    <submittedName>
        <fullName evidence="1">Pyrrolysyl-tRNA ligase, N-terminal</fullName>
    </submittedName>
</protein>
<dbReference type="eggNOG" id="COG0016">
    <property type="taxonomic scope" value="Bacteria"/>
</dbReference>